<organism evidence="1 2">
    <name type="scientific">Hyaloscypha hepaticicola</name>
    <dbReference type="NCBI Taxonomy" id="2082293"/>
    <lineage>
        <taxon>Eukaryota</taxon>
        <taxon>Fungi</taxon>
        <taxon>Dikarya</taxon>
        <taxon>Ascomycota</taxon>
        <taxon>Pezizomycotina</taxon>
        <taxon>Leotiomycetes</taxon>
        <taxon>Helotiales</taxon>
        <taxon>Hyaloscyphaceae</taxon>
        <taxon>Hyaloscypha</taxon>
    </lineage>
</organism>
<dbReference type="Proteomes" id="UP000235672">
    <property type="component" value="Unassembled WGS sequence"/>
</dbReference>
<gene>
    <name evidence="1" type="ORF">NA56DRAFT_651483</name>
</gene>
<accession>A0A2J6PII4</accession>
<dbReference type="AlphaFoldDB" id="A0A2J6PII4"/>
<reference evidence="1 2" key="1">
    <citation type="submission" date="2016-05" db="EMBL/GenBank/DDBJ databases">
        <title>A degradative enzymes factory behind the ericoid mycorrhizal symbiosis.</title>
        <authorList>
            <consortium name="DOE Joint Genome Institute"/>
            <person name="Martino E."/>
            <person name="Morin E."/>
            <person name="Grelet G."/>
            <person name="Kuo A."/>
            <person name="Kohler A."/>
            <person name="Daghino S."/>
            <person name="Barry K."/>
            <person name="Choi C."/>
            <person name="Cichocki N."/>
            <person name="Clum A."/>
            <person name="Copeland A."/>
            <person name="Hainaut M."/>
            <person name="Haridas S."/>
            <person name="Labutti K."/>
            <person name="Lindquist E."/>
            <person name="Lipzen A."/>
            <person name="Khouja H.-R."/>
            <person name="Murat C."/>
            <person name="Ohm R."/>
            <person name="Olson A."/>
            <person name="Spatafora J."/>
            <person name="Veneault-Fourrey C."/>
            <person name="Henrissat B."/>
            <person name="Grigoriev I."/>
            <person name="Martin F."/>
            <person name="Perotto S."/>
        </authorList>
    </citation>
    <scope>NUCLEOTIDE SEQUENCE [LARGE SCALE GENOMIC DNA]</scope>
    <source>
        <strain evidence="1 2">UAMH 7357</strain>
    </source>
</reference>
<sequence length="156" mass="17812">MFIRRCNERCMKYQEDFQRVEREASTNFGYAAAVGCYRPYYRLCSRTTAYKIPVWLDIAYGKFEFLVLLECHLISDFLSTRSVNSAKISIKRTVVTKQNSSVDQWHLATKFTSPEVFDASGKILVTRLLIDSRVEASGTGEAQTSHFGQCLLNGRS</sequence>
<evidence type="ECO:0000313" key="1">
    <source>
        <dbReference type="EMBL" id="PMD13838.1"/>
    </source>
</evidence>
<keyword evidence="2" id="KW-1185">Reference proteome</keyword>
<name>A0A2J6PII4_9HELO</name>
<proteinExistence type="predicted"/>
<evidence type="ECO:0000313" key="2">
    <source>
        <dbReference type="Proteomes" id="UP000235672"/>
    </source>
</evidence>
<protein>
    <submittedName>
        <fullName evidence="1">Uncharacterized protein</fullName>
    </submittedName>
</protein>
<dbReference type="EMBL" id="KZ613527">
    <property type="protein sequence ID" value="PMD13838.1"/>
    <property type="molecule type" value="Genomic_DNA"/>
</dbReference>